<evidence type="ECO:0008006" key="4">
    <source>
        <dbReference type="Google" id="ProtNLM"/>
    </source>
</evidence>
<reference evidence="2 3" key="1">
    <citation type="submission" date="2023-09" db="EMBL/GenBank/DDBJ databases">
        <authorList>
            <person name="Rey-Velasco X."/>
        </authorList>
    </citation>
    <scope>NUCLEOTIDE SEQUENCE [LARGE SCALE GENOMIC DNA]</scope>
    <source>
        <strain evidence="2 3">F394</strain>
    </source>
</reference>
<keyword evidence="1" id="KW-0732">Signal</keyword>
<comment type="caution">
    <text evidence="2">The sequence shown here is derived from an EMBL/GenBank/DDBJ whole genome shotgun (WGS) entry which is preliminary data.</text>
</comment>
<feature type="signal peptide" evidence="1">
    <location>
        <begin position="1"/>
        <end position="18"/>
    </location>
</feature>
<evidence type="ECO:0000256" key="1">
    <source>
        <dbReference type="SAM" id="SignalP"/>
    </source>
</evidence>
<evidence type="ECO:0000313" key="2">
    <source>
        <dbReference type="EMBL" id="MDT0632274.1"/>
    </source>
</evidence>
<gene>
    <name evidence="2" type="ORF">RM540_11000</name>
</gene>
<keyword evidence="3" id="KW-1185">Reference proteome</keyword>
<protein>
    <recommendedName>
        <fullName evidence="4">Membrane-bound lysozyme-inhibitor of c-type lysozyme</fullName>
    </recommendedName>
</protein>
<feature type="chain" id="PRO_5045213377" description="Membrane-bound lysozyme-inhibitor of c-type lysozyme" evidence="1">
    <location>
        <begin position="19"/>
        <end position="122"/>
    </location>
</feature>
<sequence>MPRPALALLLGLAACAGAARLDRADLVGTTWRETCADPEIVDAYVRLDADGGVAWSYERPDSVRAERVHTWAVEDGALVLRWNEGGAATRYVRAGREAGPGRLVGRESTLCPDGAVLERVGP</sequence>
<dbReference type="PROSITE" id="PS51257">
    <property type="entry name" value="PROKAR_LIPOPROTEIN"/>
    <property type="match status" value="1"/>
</dbReference>
<dbReference type="EMBL" id="JAVRHT010000025">
    <property type="protein sequence ID" value="MDT0632274.1"/>
    <property type="molecule type" value="Genomic_DNA"/>
</dbReference>
<dbReference type="Proteomes" id="UP001267426">
    <property type="component" value="Unassembled WGS sequence"/>
</dbReference>
<name>A0ABU3BSK4_9BACT</name>
<accession>A0ABU3BSK4</accession>
<organism evidence="2 3">
    <name type="scientific">Rubrivirga litoralis</name>
    <dbReference type="NCBI Taxonomy" id="3075598"/>
    <lineage>
        <taxon>Bacteria</taxon>
        <taxon>Pseudomonadati</taxon>
        <taxon>Rhodothermota</taxon>
        <taxon>Rhodothermia</taxon>
        <taxon>Rhodothermales</taxon>
        <taxon>Rubricoccaceae</taxon>
        <taxon>Rubrivirga</taxon>
    </lineage>
</organism>
<evidence type="ECO:0000313" key="3">
    <source>
        <dbReference type="Proteomes" id="UP001267426"/>
    </source>
</evidence>
<dbReference type="RefSeq" id="WP_311664023.1">
    <property type="nucleotide sequence ID" value="NZ_JAVRHT010000025.1"/>
</dbReference>
<proteinExistence type="predicted"/>